<sequence length="333" mass="36053">MVRPRRSSVASEESQGTARDQELGSMYDYLAKIILLGPSGSGKSCLLHRFVKNEWRILSSQTIGVEFASKIIRVGTGARRKRIKLQLWDTAGTERFRSVSRSYYRGAAGAILVYDITSHNTFTSLPSFMNDARALASPNLTLLLAGNKLDLADSGMLIDTGHSSFQPATPSSVSSKSSQFPFEASKSTASPAANLGLGTQLRATVAPDGREVSAEEASRWASSNNIPVTMEVSALSGDNVEEVFNRLARMILTKIELGEIDPDDPMSGIQYGDGGWAGDGDGASVKSGMTMDDGGSRRRRKPRSRAGWGGTLGMREWEEVFTVGARRRNNRCC</sequence>
<dbReference type="STRING" id="576137.A0A1L7WQ92"/>
<dbReference type="GO" id="GO:0003924">
    <property type="term" value="F:GTPase activity"/>
    <property type="evidence" value="ECO:0007669"/>
    <property type="project" value="InterPro"/>
</dbReference>
<dbReference type="GO" id="GO:0007033">
    <property type="term" value="P:vacuole organization"/>
    <property type="evidence" value="ECO:0007669"/>
    <property type="project" value="EnsemblFungi"/>
</dbReference>
<dbReference type="SUPFAM" id="SSF52540">
    <property type="entry name" value="P-loop containing nucleoside triphosphate hydrolases"/>
    <property type="match status" value="1"/>
</dbReference>
<dbReference type="SMART" id="SM00175">
    <property type="entry name" value="RAB"/>
    <property type="match status" value="1"/>
</dbReference>
<dbReference type="InterPro" id="IPR050209">
    <property type="entry name" value="Rab_GTPases_membrane_traffic"/>
</dbReference>
<keyword evidence="4" id="KW-1185">Reference proteome</keyword>
<evidence type="ECO:0000313" key="4">
    <source>
        <dbReference type="Proteomes" id="UP000184330"/>
    </source>
</evidence>
<dbReference type="CDD" id="cd00154">
    <property type="entry name" value="Rab"/>
    <property type="match status" value="1"/>
</dbReference>
<dbReference type="InterPro" id="IPR001806">
    <property type="entry name" value="Small_GTPase"/>
</dbReference>
<dbReference type="InterPro" id="IPR005225">
    <property type="entry name" value="Small_GTP-bd"/>
</dbReference>
<feature type="region of interest" description="Disordered" evidence="2">
    <location>
        <begin position="277"/>
        <end position="309"/>
    </location>
</feature>
<dbReference type="PRINTS" id="PR00449">
    <property type="entry name" value="RASTRNSFRMNG"/>
</dbReference>
<gene>
    <name evidence="3" type="ORF">PAC_04834</name>
</gene>
<dbReference type="SMART" id="SM00174">
    <property type="entry name" value="RHO"/>
    <property type="match status" value="1"/>
</dbReference>
<dbReference type="Pfam" id="PF00071">
    <property type="entry name" value="Ras"/>
    <property type="match status" value="1"/>
</dbReference>
<comment type="similarity">
    <text evidence="1">Belongs to the small GTPase superfamily. Rab family.</text>
</comment>
<dbReference type="PANTHER" id="PTHR47979">
    <property type="entry name" value="DRAB11-RELATED"/>
    <property type="match status" value="1"/>
</dbReference>
<dbReference type="NCBIfam" id="TIGR00231">
    <property type="entry name" value="small_GTP"/>
    <property type="match status" value="1"/>
</dbReference>
<evidence type="ECO:0000256" key="1">
    <source>
        <dbReference type="ARBA" id="ARBA00006270"/>
    </source>
</evidence>
<dbReference type="Gene3D" id="3.40.50.300">
    <property type="entry name" value="P-loop containing nucleotide triphosphate hydrolases"/>
    <property type="match status" value="1"/>
</dbReference>
<proteinExistence type="inferred from homology"/>
<dbReference type="PROSITE" id="PS51419">
    <property type="entry name" value="RAB"/>
    <property type="match status" value="1"/>
</dbReference>
<dbReference type="AlphaFoldDB" id="A0A1L7WQ92"/>
<accession>A0A1L7WQ92</accession>
<dbReference type="SMART" id="SM00173">
    <property type="entry name" value="RAS"/>
    <property type="match status" value="1"/>
</dbReference>
<dbReference type="Proteomes" id="UP000184330">
    <property type="component" value="Unassembled WGS sequence"/>
</dbReference>
<name>A0A1L7WQ92_9HELO</name>
<protein>
    <submittedName>
        <fullName evidence="3">Related to GTP-binding protein rab4b</fullName>
    </submittedName>
</protein>
<dbReference type="EMBL" id="FJOG01000005">
    <property type="protein sequence ID" value="CZR54949.1"/>
    <property type="molecule type" value="Genomic_DNA"/>
</dbReference>
<organism evidence="3 4">
    <name type="scientific">Phialocephala subalpina</name>
    <dbReference type="NCBI Taxonomy" id="576137"/>
    <lineage>
        <taxon>Eukaryota</taxon>
        <taxon>Fungi</taxon>
        <taxon>Dikarya</taxon>
        <taxon>Ascomycota</taxon>
        <taxon>Pezizomycotina</taxon>
        <taxon>Leotiomycetes</taxon>
        <taxon>Helotiales</taxon>
        <taxon>Mollisiaceae</taxon>
        <taxon>Phialocephala</taxon>
        <taxon>Phialocephala fortinii species complex</taxon>
    </lineage>
</organism>
<dbReference type="InterPro" id="IPR027417">
    <property type="entry name" value="P-loop_NTPase"/>
</dbReference>
<reference evidence="3 4" key="1">
    <citation type="submission" date="2016-03" db="EMBL/GenBank/DDBJ databases">
        <authorList>
            <person name="Ploux O."/>
        </authorList>
    </citation>
    <scope>NUCLEOTIDE SEQUENCE [LARGE SCALE GENOMIC DNA]</scope>
    <source>
        <strain evidence="3 4">UAMH 11012</strain>
    </source>
</reference>
<evidence type="ECO:0000256" key="2">
    <source>
        <dbReference type="SAM" id="MobiDB-lite"/>
    </source>
</evidence>
<dbReference type="SMART" id="SM00176">
    <property type="entry name" value="RAN"/>
    <property type="match status" value="1"/>
</dbReference>
<dbReference type="OrthoDB" id="9989112at2759"/>
<dbReference type="GO" id="GO:0005525">
    <property type="term" value="F:GTP binding"/>
    <property type="evidence" value="ECO:0007669"/>
    <property type="project" value="InterPro"/>
</dbReference>
<dbReference type="PROSITE" id="PS51421">
    <property type="entry name" value="RAS"/>
    <property type="match status" value="1"/>
</dbReference>
<evidence type="ECO:0000313" key="3">
    <source>
        <dbReference type="EMBL" id="CZR54949.1"/>
    </source>
</evidence>